<dbReference type="RefSeq" id="WP_207447009.1">
    <property type="nucleotide sequence ID" value="NZ_CP061091.1"/>
</dbReference>
<feature type="transmembrane region" description="Helical" evidence="1">
    <location>
        <begin position="25"/>
        <end position="45"/>
    </location>
</feature>
<comment type="caution">
    <text evidence="2">The sequence shown here is derived from an EMBL/GenBank/DDBJ whole genome shotgun (WGS) entry which is preliminary data.</text>
</comment>
<protein>
    <recommendedName>
        <fullName evidence="4">ABC transporter permease</fullName>
    </recommendedName>
</protein>
<evidence type="ECO:0008006" key="4">
    <source>
        <dbReference type="Google" id="ProtNLM"/>
    </source>
</evidence>
<evidence type="ECO:0000313" key="3">
    <source>
        <dbReference type="Proteomes" id="UP001518990"/>
    </source>
</evidence>
<evidence type="ECO:0000256" key="1">
    <source>
        <dbReference type="SAM" id="Phobius"/>
    </source>
</evidence>
<sequence length="64" mass="7377">MDPLTRLSIFLFQVWRNPPSRRTALFMLAALAIAVLIVVVEHFGYWPASWQVNPRITRPGISRV</sequence>
<reference evidence="2 3" key="1">
    <citation type="submission" date="2020-09" db="EMBL/GenBank/DDBJ databases">
        <title>Roseomonas.</title>
        <authorList>
            <person name="Zhu W."/>
        </authorList>
    </citation>
    <scope>NUCLEOTIDE SEQUENCE [LARGE SCALE GENOMIC DNA]</scope>
    <source>
        <strain evidence="2 3">1311</strain>
    </source>
</reference>
<proteinExistence type="predicted"/>
<organism evidence="2 3">
    <name type="scientific">Roseomonas marmotae</name>
    <dbReference type="NCBI Taxonomy" id="2768161"/>
    <lineage>
        <taxon>Bacteria</taxon>
        <taxon>Pseudomonadati</taxon>
        <taxon>Pseudomonadota</taxon>
        <taxon>Alphaproteobacteria</taxon>
        <taxon>Acetobacterales</taxon>
        <taxon>Roseomonadaceae</taxon>
        <taxon>Roseomonas</taxon>
    </lineage>
</organism>
<dbReference type="EMBL" id="JACTNF010000009">
    <property type="protein sequence ID" value="MBO1075061.1"/>
    <property type="molecule type" value="Genomic_DNA"/>
</dbReference>
<dbReference type="Proteomes" id="UP001518990">
    <property type="component" value="Unassembled WGS sequence"/>
</dbReference>
<keyword evidence="3" id="KW-1185">Reference proteome</keyword>
<keyword evidence="1" id="KW-1133">Transmembrane helix</keyword>
<accession>A0ABS3KC69</accession>
<keyword evidence="1" id="KW-0472">Membrane</keyword>
<gene>
    <name evidence="2" type="ORF">IAI60_10615</name>
</gene>
<name>A0ABS3KC69_9PROT</name>
<keyword evidence="1" id="KW-0812">Transmembrane</keyword>
<evidence type="ECO:0000313" key="2">
    <source>
        <dbReference type="EMBL" id="MBO1075061.1"/>
    </source>
</evidence>